<feature type="compositionally biased region" description="Basic and acidic residues" evidence="1">
    <location>
        <begin position="49"/>
        <end position="65"/>
    </location>
</feature>
<sequence length="135" mass="14993">MPFQFSFSTSAAVVTSASVNGRETTKGVAYKREQYSNQHGTGVRTTKQRLGEDPVVKTKMFDADGRPLLIDDGSGTRDQRSSSGSRRRRTDQDNSVDTERRIEDVTGQDEDDDVEFLGEKKVDRKRLGESGSRTG</sequence>
<reference evidence="2" key="1">
    <citation type="journal article" date="2023" name="Mol. Phylogenet. Evol.">
        <title>Genome-scale phylogeny and comparative genomics of the fungal order Sordariales.</title>
        <authorList>
            <person name="Hensen N."/>
            <person name="Bonometti L."/>
            <person name="Westerberg I."/>
            <person name="Brannstrom I.O."/>
            <person name="Guillou S."/>
            <person name="Cros-Aarteil S."/>
            <person name="Calhoun S."/>
            <person name="Haridas S."/>
            <person name="Kuo A."/>
            <person name="Mondo S."/>
            <person name="Pangilinan J."/>
            <person name="Riley R."/>
            <person name="LaButti K."/>
            <person name="Andreopoulos B."/>
            <person name="Lipzen A."/>
            <person name="Chen C."/>
            <person name="Yan M."/>
            <person name="Daum C."/>
            <person name="Ng V."/>
            <person name="Clum A."/>
            <person name="Steindorff A."/>
            <person name="Ohm R.A."/>
            <person name="Martin F."/>
            <person name="Silar P."/>
            <person name="Natvig D.O."/>
            <person name="Lalanne C."/>
            <person name="Gautier V."/>
            <person name="Ament-Velasquez S.L."/>
            <person name="Kruys A."/>
            <person name="Hutchinson M.I."/>
            <person name="Powell A.J."/>
            <person name="Barry K."/>
            <person name="Miller A.N."/>
            <person name="Grigoriev I.V."/>
            <person name="Debuchy R."/>
            <person name="Gladieux P."/>
            <person name="Hiltunen Thoren M."/>
            <person name="Johannesson H."/>
        </authorList>
    </citation>
    <scope>NUCLEOTIDE SEQUENCE</scope>
    <source>
        <strain evidence="2">PSN293</strain>
    </source>
</reference>
<dbReference type="AlphaFoldDB" id="A0AAN6XW76"/>
<feature type="compositionally biased region" description="Polar residues" evidence="1">
    <location>
        <begin position="35"/>
        <end position="45"/>
    </location>
</feature>
<reference evidence="2" key="2">
    <citation type="submission" date="2023-05" db="EMBL/GenBank/DDBJ databases">
        <authorList>
            <consortium name="Lawrence Berkeley National Laboratory"/>
            <person name="Steindorff A."/>
            <person name="Hensen N."/>
            <person name="Bonometti L."/>
            <person name="Westerberg I."/>
            <person name="Brannstrom I.O."/>
            <person name="Guillou S."/>
            <person name="Cros-Aarteil S."/>
            <person name="Calhoun S."/>
            <person name="Haridas S."/>
            <person name="Kuo A."/>
            <person name="Mondo S."/>
            <person name="Pangilinan J."/>
            <person name="Riley R."/>
            <person name="Labutti K."/>
            <person name="Andreopoulos B."/>
            <person name="Lipzen A."/>
            <person name="Chen C."/>
            <person name="Yanf M."/>
            <person name="Daum C."/>
            <person name="Ng V."/>
            <person name="Clum A."/>
            <person name="Ohm R."/>
            <person name="Martin F."/>
            <person name="Silar P."/>
            <person name="Natvig D."/>
            <person name="Lalanne C."/>
            <person name="Gautier V."/>
            <person name="Ament-Velasquez S.L."/>
            <person name="Kruys A."/>
            <person name="Hutchinson M.I."/>
            <person name="Powell A.J."/>
            <person name="Barry K."/>
            <person name="Miller A.N."/>
            <person name="Grigoriev I.V."/>
            <person name="Debuchy R."/>
            <person name="Gladieux P."/>
            <person name="Thoren M.H."/>
            <person name="Johannesson H."/>
        </authorList>
    </citation>
    <scope>NUCLEOTIDE SEQUENCE</scope>
    <source>
        <strain evidence="2">PSN293</strain>
    </source>
</reference>
<feature type="compositionally biased region" description="Low complexity" evidence="1">
    <location>
        <begin position="1"/>
        <end position="19"/>
    </location>
</feature>
<evidence type="ECO:0000256" key="1">
    <source>
        <dbReference type="SAM" id="MobiDB-lite"/>
    </source>
</evidence>
<comment type="caution">
    <text evidence="2">The sequence shown here is derived from an EMBL/GenBank/DDBJ whole genome shotgun (WGS) entry which is preliminary data.</text>
</comment>
<protein>
    <submittedName>
        <fullName evidence="2">Uncharacterized protein</fullName>
    </submittedName>
</protein>
<dbReference type="EMBL" id="MU858277">
    <property type="protein sequence ID" value="KAK4207731.1"/>
    <property type="molecule type" value="Genomic_DNA"/>
</dbReference>
<keyword evidence="3" id="KW-1185">Reference proteome</keyword>
<evidence type="ECO:0000313" key="2">
    <source>
        <dbReference type="EMBL" id="KAK4207731.1"/>
    </source>
</evidence>
<evidence type="ECO:0000313" key="3">
    <source>
        <dbReference type="Proteomes" id="UP001301769"/>
    </source>
</evidence>
<name>A0AAN6XW76_9PEZI</name>
<feature type="compositionally biased region" description="Basic and acidic residues" evidence="1">
    <location>
        <begin position="117"/>
        <end position="128"/>
    </location>
</feature>
<accession>A0AAN6XW76</accession>
<gene>
    <name evidence="2" type="ORF">QBC37DRAFT_433038</name>
</gene>
<feature type="compositionally biased region" description="Acidic residues" evidence="1">
    <location>
        <begin position="106"/>
        <end position="116"/>
    </location>
</feature>
<dbReference type="Proteomes" id="UP001301769">
    <property type="component" value="Unassembled WGS sequence"/>
</dbReference>
<organism evidence="2 3">
    <name type="scientific">Rhypophila decipiens</name>
    <dbReference type="NCBI Taxonomy" id="261697"/>
    <lineage>
        <taxon>Eukaryota</taxon>
        <taxon>Fungi</taxon>
        <taxon>Dikarya</taxon>
        <taxon>Ascomycota</taxon>
        <taxon>Pezizomycotina</taxon>
        <taxon>Sordariomycetes</taxon>
        <taxon>Sordariomycetidae</taxon>
        <taxon>Sordariales</taxon>
        <taxon>Naviculisporaceae</taxon>
        <taxon>Rhypophila</taxon>
    </lineage>
</organism>
<feature type="region of interest" description="Disordered" evidence="1">
    <location>
        <begin position="1"/>
        <end position="135"/>
    </location>
</feature>
<proteinExistence type="predicted"/>